<dbReference type="AlphaFoldDB" id="A0A142JIX7"/>
<dbReference type="EMBL" id="CP014844">
    <property type="protein sequence ID" value="AMR78039.1"/>
    <property type="molecule type" value="Genomic_DNA"/>
</dbReference>
<accession>A0A142JIX7</accession>
<dbReference type="Proteomes" id="UP000075238">
    <property type="component" value="Chromosome 1"/>
</dbReference>
<proteinExistence type="predicted"/>
<evidence type="ECO:0000313" key="2">
    <source>
        <dbReference type="Proteomes" id="UP000075238"/>
    </source>
</evidence>
<reference evidence="1 2" key="1">
    <citation type="submission" date="2016-03" db="EMBL/GenBank/DDBJ databases">
        <title>Complete genome sequence of a novel chlorpyrifos degrading bacterium, Cupriavidus nantongensis sp. X1.</title>
        <authorList>
            <person name="Fang L."/>
        </authorList>
    </citation>
    <scope>NUCLEOTIDE SEQUENCE [LARGE SCALE GENOMIC DNA]</scope>
    <source>
        <strain evidence="1 2">X1</strain>
    </source>
</reference>
<organism evidence="1 2">
    <name type="scientific">Cupriavidus nantongensis</name>
    <dbReference type="NCBI Taxonomy" id="1796606"/>
    <lineage>
        <taxon>Bacteria</taxon>
        <taxon>Pseudomonadati</taxon>
        <taxon>Pseudomonadota</taxon>
        <taxon>Betaproteobacteria</taxon>
        <taxon>Burkholderiales</taxon>
        <taxon>Burkholderiaceae</taxon>
        <taxon>Cupriavidus</taxon>
    </lineage>
</organism>
<keyword evidence="2" id="KW-1185">Reference proteome</keyword>
<evidence type="ECO:0008006" key="3">
    <source>
        <dbReference type="Google" id="ProtNLM"/>
    </source>
</evidence>
<dbReference type="KEGG" id="cnan:A2G96_09945"/>
<name>A0A142JIX7_9BURK</name>
<gene>
    <name evidence="1" type="ORF">A2G96_09945</name>
</gene>
<sequence>MSAQEGAVAGERNWGQFVARADFDKLAPLAQALFLQDAMSQLGMTRKEQFAQRIGVSKKCLNKWMARHGTSEFRNMPSMAWKFIGEILAHTAAQS</sequence>
<evidence type="ECO:0000313" key="1">
    <source>
        <dbReference type="EMBL" id="AMR78039.1"/>
    </source>
</evidence>
<dbReference type="RefSeq" id="WP_062798845.1">
    <property type="nucleotide sequence ID" value="NZ_CP014844.1"/>
</dbReference>
<protein>
    <recommendedName>
        <fullName evidence="3">Transcriptional regulator</fullName>
    </recommendedName>
</protein>
<dbReference type="STRING" id="1796606.A2G96_09945"/>